<evidence type="ECO:0000313" key="2">
    <source>
        <dbReference type="EMBL" id="RCG33309.1"/>
    </source>
</evidence>
<dbReference type="InterPro" id="IPR000835">
    <property type="entry name" value="HTH_MarR-typ"/>
</dbReference>
<dbReference type="PANTHER" id="PTHR33164:SF43">
    <property type="entry name" value="HTH-TYPE TRANSCRIPTIONAL REPRESSOR YETL"/>
    <property type="match status" value="1"/>
</dbReference>
<dbReference type="EMBL" id="QOIL01000001">
    <property type="protein sequence ID" value="RCG33309.1"/>
    <property type="molecule type" value="Genomic_DNA"/>
</dbReference>
<evidence type="ECO:0000259" key="1">
    <source>
        <dbReference type="PROSITE" id="PS50995"/>
    </source>
</evidence>
<protein>
    <submittedName>
        <fullName evidence="2">MarR family transcriptional regulator</fullName>
    </submittedName>
</protein>
<dbReference type="AlphaFoldDB" id="A0A367FTQ5"/>
<dbReference type="SUPFAM" id="SSF46785">
    <property type="entry name" value="Winged helix' DNA-binding domain"/>
    <property type="match status" value="1"/>
</dbReference>
<dbReference type="PROSITE" id="PS50995">
    <property type="entry name" value="HTH_MARR_2"/>
    <property type="match status" value="1"/>
</dbReference>
<name>A0A367FTQ5_9ACTN</name>
<dbReference type="Gene3D" id="1.10.10.10">
    <property type="entry name" value="Winged helix-like DNA-binding domain superfamily/Winged helix DNA-binding domain"/>
    <property type="match status" value="1"/>
</dbReference>
<dbReference type="InterPro" id="IPR039422">
    <property type="entry name" value="MarR/SlyA-like"/>
</dbReference>
<dbReference type="GO" id="GO:0003700">
    <property type="term" value="F:DNA-binding transcription factor activity"/>
    <property type="evidence" value="ECO:0007669"/>
    <property type="project" value="InterPro"/>
</dbReference>
<dbReference type="PRINTS" id="PR00598">
    <property type="entry name" value="HTHMARR"/>
</dbReference>
<dbReference type="Proteomes" id="UP000253094">
    <property type="component" value="Unassembled WGS sequence"/>
</dbReference>
<comment type="caution">
    <text evidence="2">The sequence shown here is derived from an EMBL/GenBank/DDBJ whole genome shotgun (WGS) entry which is preliminary data.</text>
</comment>
<dbReference type="Pfam" id="PF01047">
    <property type="entry name" value="MarR"/>
    <property type="match status" value="1"/>
</dbReference>
<reference evidence="2 3" key="1">
    <citation type="submission" date="2018-06" db="EMBL/GenBank/DDBJ databases">
        <title>Sphaerisporangium craniellae sp. nov., isolated from a marine sponge in the South China Sea.</title>
        <authorList>
            <person name="Li L."/>
        </authorList>
    </citation>
    <scope>NUCLEOTIDE SEQUENCE [LARGE SCALE GENOMIC DNA]</scope>
    <source>
        <strain evidence="2 3">CCTCC AA 208026</strain>
    </source>
</reference>
<organism evidence="2 3">
    <name type="scientific">Sphaerisporangium album</name>
    <dbReference type="NCBI Taxonomy" id="509200"/>
    <lineage>
        <taxon>Bacteria</taxon>
        <taxon>Bacillati</taxon>
        <taxon>Actinomycetota</taxon>
        <taxon>Actinomycetes</taxon>
        <taxon>Streptosporangiales</taxon>
        <taxon>Streptosporangiaceae</taxon>
        <taxon>Sphaerisporangium</taxon>
    </lineage>
</organism>
<dbReference type="InterPro" id="IPR036390">
    <property type="entry name" value="WH_DNA-bd_sf"/>
</dbReference>
<dbReference type="PANTHER" id="PTHR33164">
    <property type="entry name" value="TRANSCRIPTIONAL REGULATOR, MARR FAMILY"/>
    <property type="match status" value="1"/>
</dbReference>
<accession>A0A367FTQ5</accession>
<feature type="domain" description="HTH marR-type" evidence="1">
    <location>
        <begin position="16"/>
        <end position="148"/>
    </location>
</feature>
<keyword evidence="3" id="KW-1185">Reference proteome</keyword>
<gene>
    <name evidence="2" type="ORF">DQ384_02515</name>
</gene>
<dbReference type="GO" id="GO:0006950">
    <property type="term" value="P:response to stress"/>
    <property type="evidence" value="ECO:0007669"/>
    <property type="project" value="TreeGrafter"/>
</dbReference>
<proteinExistence type="predicted"/>
<sequence>MSAAPARGERRGGAVADEFQAAFWTAKRAMAMAAEAAYNRHGVRAGQQFILQCLWETDGLAPGEIARRLELATPTVTRATTRMEAAGLLRREPHPTDARLVRLQLTERGRELETVIADEMTRLSERALRTLSATERDQLIRFLGEIRRNVS</sequence>
<evidence type="ECO:0000313" key="3">
    <source>
        <dbReference type="Proteomes" id="UP000253094"/>
    </source>
</evidence>
<dbReference type="SMART" id="SM00347">
    <property type="entry name" value="HTH_MARR"/>
    <property type="match status" value="1"/>
</dbReference>
<dbReference type="InterPro" id="IPR036388">
    <property type="entry name" value="WH-like_DNA-bd_sf"/>
</dbReference>
<dbReference type="OrthoDB" id="3177763at2"/>